<dbReference type="Gene3D" id="3.40.50.450">
    <property type="match status" value="1"/>
</dbReference>
<sequence>MATVAVTGHVRIDPSRTAAIADSLRAVLARSSAGGLTGLSCLAEGADALFAELVLEAGGRLEVVLPSHDYRARMVAPHYAAHFDRLHDAAAAVTVLPYRQASARAYSAANRVLLGRADLLVAVWNGLPGRPGGTADTVAAARAAGLPVEVVPA</sequence>
<dbReference type="Proteomes" id="UP001223390">
    <property type="component" value="Unassembled WGS sequence"/>
</dbReference>
<dbReference type="EMBL" id="JASITI010000010">
    <property type="protein sequence ID" value="MDK9496042.1"/>
    <property type="molecule type" value="Genomic_DNA"/>
</dbReference>
<protein>
    <submittedName>
        <fullName evidence="1">Uncharacterized protein</fullName>
    </submittedName>
</protein>
<comment type="caution">
    <text evidence="1">The sequence shown here is derived from an EMBL/GenBank/DDBJ whole genome shotgun (WGS) entry which is preliminary data.</text>
</comment>
<accession>A0ABT7GR28</accession>
<proteinExistence type="predicted"/>
<evidence type="ECO:0000313" key="1">
    <source>
        <dbReference type="EMBL" id="MDK9496042.1"/>
    </source>
</evidence>
<dbReference type="RefSeq" id="WP_285341569.1">
    <property type="nucleotide sequence ID" value="NZ_JASITI010000010.1"/>
</dbReference>
<reference evidence="1 2" key="1">
    <citation type="submission" date="2023-05" db="EMBL/GenBank/DDBJ databases">
        <title>Sequencing and Assembly of Streptomyces sp. NP73.</title>
        <authorList>
            <person name="Konwar A.N."/>
            <person name="Saikia K."/>
            <person name="Thakur D."/>
        </authorList>
    </citation>
    <scope>NUCLEOTIDE SEQUENCE [LARGE SCALE GENOMIC DNA]</scope>
    <source>
        <strain evidence="1 2">NP73</strain>
    </source>
</reference>
<evidence type="ECO:0000313" key="2">
    <source>
        <dbReference type="Proteomes" id="UP001223390"/>
    </source>
</evidence>
<name>A0ABT7GR28_9ACTN</name>
<dbReference type="SUPFAM" id="SSF102405">
    <property type="entry name" value="MCP/YpsA-like"/>
    <property type="match status" value="1"/>
</dbReference>
<organism evidence="1 2">
    <name type="scientific">Streptomyces katrae</name>
    <dbReference type="NCBI Taxonomy" id="68223"/>
    <lineage>
        <taxon>Bacteria</taxon>
        <taxon>Bacillati</taxon>
        <taxon>Actinomycetota</taxon>
        <taxon>Actinomycetes</taxon>
        <taxon>Kitasatosporales</taxon>
        <taxon>Streptomycetaceae</taxon>
        <taxon>Streptomyces</taxon>
    </lineage>
</organism>
<keyword evidence="2" id="KW-1185">Reference proteome</keyword>
<gene>
    <name evidence="1" type="ORF">QEZ40_000379</name>
</gene>